<keyword evidence="5" id="KW-1185">Reference proteome</keyword>
<sequence>MWKGIFFSYLDKANQKRGGHRIATGKFTRLKDESWPDCAKDGYAAKPRKGDALPFFNLHLDATTDSQSLHGSCPVIKGEKWSVTK</sequence>
<evidence type="ECO:0000313" key="5">
    <source>
        <dbReference type="Proteomes" id="UP000436088"/>
    </source>
</evidence>
<organism evidence="4 5">
    <name type="scientific">Hibiscus syriacus</name>
    <name type="common">Rose of Sharon</name>
    <dbReference type="NCBI Taxonomy" id="106335"/>
    <lineage>
        <taxon>Eukaryota</taxon>
        <taxon>Viridiplantae</taxon>
        <taxon>Streptophyta</taxon>
        <taxon>Embryophyta</taxon>
        <taxon>Tracheophyta</taxon>
        <taxon>Spermatophyta</taxon>
        <taxon>Magnoliopsida</taxon>
        <taxon>eudicotyledons</taxon>
        <taxon>Gunneridae</taxon>
        <taxon>Pentapetalae</taxon>
        <taxon>rosids</taxon>
        <taxon>malvids</taxon>
        <taxon>Malvales</taxon>
        <taxon>Malvaceae</taxon>
        <taxon>Malvoideae</taxon>
        <taxon>Hibiscus</taxon>
    </lineage>
</organism>
<dbReference type="Gene3D" id="2.60.120.620">
    <property type="entry name" value="q2cbj1_9rhob like domain"/>
    <property type="match status" value="1"/>
</dbReference>
<evidence type="ECO:0000256" key="3">
    <source>
        <dbReference type="ARBA" id="ARBA00023004"/>
    </source>
</evidence>
<comment type="caution">
    <text evidence="4">The sequence shown here is derived from an EMBL/GenBank/DDBJ whole genome shotgun (WGS) entry which is preliminary data.</text>
</comment>
<name>A0A6A3A5Q7_HIBSY</name>
<evidence type="ECO:0000256" key="1">
    <source>
        <dbReference type="ARBA" id="ARBA00004586"/>
    </source>
</evidence>
<reference evidence="4" key="1">
    <citation type="submission" date="2019-09" db="EMBL/GenBank/DDBJ databases">
        <title>Draft genome information of white flower Hibiscus syriacus.</title>
        <authorList>
            <person name="Kim Y.-M."/>
        </authorList>
    </citation>
    <scope>NUCLEOTIDE SEQUENCE [LARGE SCALE GENOMIC DNA]</scope>
    <source>
        <strain evidence="4">YM2019G1</strain>
    </source>
</reference>
<protein>
    <submittedName>
        <fullName evidence="4">Prolyl 4-hydroxylase 4</fullName>
    </submittedName>
</protein>
<dbReference type="InterPro" id="IPR045054">
    <property type="entry name" value="P4HA-like"/>
</dbReference>
<evidence type="ECO:0000256" key="2">
    <source>
        <dbReference type="ARBA" id="ARBA00022723"/>
    </source>
</evidence>
<comment type="subcellular location">
    <subcellularLocation>
        <location evidence="1">Endoplasmic reticulum membrane</location>
    </subcellularLocation>
</comment>
<proteinExistence type="predicted"/>
<gene>
    <name evidence="4" type="ORF">F3Y22_tig00110570pilonHSYRG00017</name>
</gene>
<dbReference type="AlphaFoldDB" id="A0A6A3A5Q7"/>
<accession>A0A6A3A5Q7</accession>
<keyword evidence="2" id="KW-0479">Metal-binding</keyword>
<dbReference type="GO" id="GO:0046872">
    <property type="term" value="F:metal ion binding"/>
    <property type="evidence" value="ECO:0007669"/>
    <property type="project" value="UniProtKB-KW"/>
</dbReference>
<dbReference type="GO" id="GO:0005789">
    <property type="term" value="C:endoplasmic reticulum membrane"/>
    <property type="evidence" value="ECO:0007669"/>
    <property type="project" value="UniProtKB-SubCell"/>
</dbReference>
<dbReference type="PANTHER" id="PTHR10869:SF238">
    <property type="entry name" value="PROLYL 4-HYDROXYLASE 6-RELATED"/>
    <property type="match status" value="1"/>
</dbReference>
<dbReference type="EMBL" id="VEPZ02001034">
    <property type="protein sequence ID" value="KAE8699674.1"/>
    <property type="molecule type" value="Genomic_DNA"/>
</dbReference>
<evidence type="ECO:0000313" key="4">
    <source>
        <dbReference type="EMBL" id="KAE8699674.1"/>
    </source>
</evidence>
<dbReference type="PANTHER" id="PTHR10869">
    <property type="entry name" value="PROLYL 4-HYDROXYLASE ALPHA SUBUNIT"/>
    <property type="match status" value="1"/>
</dbReference>
<keyword evidence="3" id="KW-0408">Iron</keyword>
<dbReference type="Proteomes" id="UP000436088">
    <property type="component" value="Unassembled WGS sequence"/>
</dbReference>
<dbReference type="GO" id="GO:0004656">
    <property type="term" value="F:procollagen-proline 4-dioxygenase activity"/>
    <property type="evidence" value="ECO:0007669"/>
    <property type="project" value="TreeGrafter"/>
</dbReference>